<evidence type="ECO:0000256" key="1">
    <source>
        <dbReference type="SAM" id="MobiDB-lite"/>
    </source>
</evidence>
<accession>A0AAD9VWZ9</accession>
<name>A0AAD9VWZ9_9HYME</name>
<reference evidence="2" key="1">
    <citation type="submission" date="2021-08" db="EMBL/GenBank/DDBJ databases">
        <authorList>
            <person name="Misof B."/>
            <person name="Oliver O."/>
            <person name="Podsiadlowski L."/>
            <person name="Donath A."/>
            <person name="Peters R."/>
            <person name="Mayer C."/>
            <person name="Rust J."/>
            <person name="Gunkel S."/>
            <person name="Lesny P."/>
            <person name="Martin S."/>
            <person name="Oeyen J.P."/>
            <person name="Petersen M."/>
            <person name="Panagiotis P."/>
            <person name="Wilbrandt J."/>
            <person name="Tanja T."/>
        </authorList>
    </citation>
    <scope>NUCLEOTIDE SEQUENCE</scope>
    <source>
        <strain evidence="2">GBR_01_08_01A</strain>
        <tissue evidence="2">Thorax + abdomen</tissue>
    </source>
</reference>
<feature type="region of interest" description="Disordered" evidence="1">
    <location>
        <begin position="1"/>
        <end position="101"/>
    </location>
</feature>
<protein>
    <submittedName>
        <fullName evidence="2">Uncharacterized protein</fullName>
    </submittedName>
</protein>
<sequence>MYGGGTGGTGYGVGVGLGPGAGPSHYTPPGSTVGYQLGPPPPPPPPVCSTAGTQLLSYGPNLSPHHIQQTHVDSQQQSKRRRSDEDDPSGCKYRRLDDDNVQDKERFARNFYPAQERQVV</sequence>
<keyword evidence="3" id="KW-1185">Reference proteome</keyword>
<reference evidence="2" key="2">
    <citation type="journal article" date="2023" name="Commun. Biol.">
        <title>Intrasexual cuticular hydrocarbon dimorphism in a wasp sheds light on hydrocarbon biosynthesis genes in Hymenoptera.</title>
        <authorList>
            <person name="Moris V.C."/>
            <person name="Podsiadlowski L."/>
            <person name="Martin S."/>
            <person name="Oeyen J.P."/>
            <person name="Donath A."/>
            <person name="Petersen M."/>
            <person name="Wilbrandt J."/>
            <person name="Misof B."/>
            <person name="Liedtke D."/>
            <person name="Thamm M."/>
            <person name="Scheiner R."/>
            <person name="Schmitt T."/>
            <person name="Niehuis O."/>
        </authorList>
    </citation>
    <scope>NUCLEOTIDE SEQUENCE</scope>
    <source>
        <strain evidence="2">GBR_01_08_01A</strain>
    </source>
</reference>
<feature type="compositionally biased region" description="Gly residues" evidence="1">
    <location>
        <begin position="1"/>
        <end position="21"/>
    </location>
</feature>
<comment type="caution">
    <text evidence="2">The sequence shown here is derived from an EMBL/GenBank/DDBJ whole genome shotgun (WGS) entry which is preliminary data.</text>
</comment>
<dbReference type="AlphaFoldDB" id="A0AAD9VWZ9"/>
<dbReference type="Proteomes" id="UP001258017">
    <property type="component" value="Unassembled WGS sequence"/>
</dbReference>
<proteinExistence type="predicted"/>
<organism evidence="2 3">
    <name type="scientific">Odynerus spinipes</name>
    <dbReference type="NCBI Taxonomy" id="1348599"/>
    <lineage>
        <taxon>Eukaryota</taxon>
        <taxon>Metazoa</taxon>
        <taxon>Ecdysozoa</taxon>
        <taxon>Arthropoda</taxon>
        <taxon>Hexapoda</taxon>
        <taxon>Insecta</taxon>
        <taxon>Pterygota</taxon>
        <taxon>Neoptera</taxon>
        <taxon>Endopterygota</taxon>
        <taxon>Hymenoptera</taxon>
        <taxon>Apocrita</taxon>
        <taxon>Aculeata</taxon>
        <taxon>Vespoidea</taxon>
        <taxon>Vespidae</taxon>
        <taxon>Eumeninae</taxon>
        <taxon>Odynerus</taxon>
    </lineage>
</organism>
<dbReference type="EMBL" id="JAIFRP010000002">
    <property type="protein sequence ID" value="KAK2588755.1"/>
    <property type="molecule type" value="Genomic_DNA"/>
</dbReference>
<gene>
    <name evidence="2" type="ORF">KPH14_001638</name>
</gene>
<feature type="compositionally biased region" description="Polar residues" evidence="1">
    <location>
        <begin position="66"/>
        <end position="77"/>
    </location>
</feature>
<evidence type="ECO:0000313" key="2">
    <source>
        <dbReference type="EMBL" id="KAK2588755.1"/>
    </source>
</evidence>
<feature type="compositionally biased region" description="Pro residues" evidence="1">
    <location>
        <begin position="38"/>
        <end position="47"/>
    </location>
</feature>
<evidence type="ECO:0000313" key="3">
    <source>
        <dbReference type="Proteomes" id="UP001258017"/>
    </source>
</evidence>